<evidence type="ECO:0000313" key="2">
    <source>
        <dbReference type="EMBL" id="AEJ18858.1"/>
    </source>
</evidence>
<dbReference type="OrthoDB" id="9807451at2"/>
<dbReference type="PANTHER" id="PTHR42983">
    <property type="entry name" value="DINITROGENASE IRON-MOLYBDENUM COFACTOR PROTEIN-RELATED"/>
    <property type="match status" value="1"/>
</dbReference>
<dbReference type="PANTHER" id="PTHR42983:SF1">
    <property type="entry name" value="IRON-MOLYBDENUM PROTEIN"/>
    <property type="match status" value="1"/>
</dbReference>
<dbReference type="AlphaFoldDB" id="F8EXB5"/>
<name>F8EXB5_GRAC1</name>
<dbReference type="STRING" id="744872.Spica_0704"/>
<dbReference type="eggNOG" id="COG1433">
    <property type="taxonomic scope" value="Bacteria"/>
</dbReference>
<dbReference type="Proteomes" id="UP000000503">
    <property type="component" value="Chromosome"/>
</dbReference>
<keyword evidence="3" id="KW-1185">Reference proteome</keyword>
<dbReference type="HOGENOM" id="CLU_104194_0_0_12"/>
<dbReference type="KEGG" id="scd:Spica_0704"/>
<evidence type="ECO:0000259" key="1">
    <source>
        <dbReference type="Pfam" id="PF02579"/>
    </source>
</evidence>
<organism evidence="2 3">
    <name type="scientific">Gracilinema caldarium (strain ATCC 51460 / DSM 7334 / H1)</name>
    <name type="common">Treponema caldarium</name>
    <dbReference type="NCBI Taxonomy" id="744872"/>
    <lineage>
        <taxon>Bacteria</taxon>
        <taxon>Pseudomonadati</taxon>
        <taxon>Spirochaetota</taxon>
        <taxon>Spirochaetia</taxon>
        <taxon>Spirochaetales</taxon>
        <taxon>Breznakiellaceae</taxon>
        <taxon>Gracilinema</taxon>
    </lineage>
</organism>
<dbReference type="InterPro" id="IPR003731">
    <property type="entry name" value="Di-Nase_FeMo-co_biosynth"/>
</dbReference>
<reference evidence="3" key="1">
    <citation type="journal article" date="2013" name="Stand. Genomic Sci.">
        <title>Genome sequence of the thermophilic fresh-water bacterium Spirochaeta caldaria type strain (H1(T)), reclassification of Spirochaeta caldaria, Spirochaeta stenostrepta, and Spirochaeta zuelzerae in the genus Treponema as Treponema caldaria comb. nov., Treponema stenostrepta comb. nov., and Treponema zuelzerae comb. nov., and emendation of the genus Treponema.</title>
        <authorList>
            <person name="Abt B."/>
            <person name="Goker M."/>
            <person name="Scheuner C."/>
            <person name="Han C."/>
            <person name="Lu M."/>
            <person name="Misra M."/>
            <person name="Lapidus A."/>
            <person name="Nolan M."/>
            <person name="Lucas S."/>
            <person name="Hammon N."/>
            <person name="Deshpande S."/>
            <person name="Cheng J.F."/>
            <person name="Tapia R."/>
            <person name="Goodwin L.A."/>
            <person name="Pitluck S."/>
            <person name="Liolios K."/>
            <person name="Pagani I."/>
            <person name="Ivanova N."/>
            <person name="Mavromatis K."/>
            <person name="Mikhailova N."/>
            <person name="Huntemann M."/>
            <person name="Pati A."/>
            <person name="Chen A."/>
            <person name="Palaniappan K."/>
            <person name="Land M."/>
            <person name="Hauser L."/>
            <person name="Jeffries C.D."/>
            <person name="Rohde M."/>
            <person name="Spring S."/>
            <person name="Gronow S."/>
            <person name="Detter J.C."/>
            <person name="Bristow J."/>
            <person name="Eisen J.A."/>
            <person name="Markowitz V."/>
            <person name="Hugenholtz P."/>
            <person name="Kyrpides N.C."/>
            <person name="Woyke T."/>
            <person name="Klenk H.P."/>
        </authorList>
    </citation>
    <scope>NUCLEOTIDE SEQUENCE</scope>
    <source>
        <strain evidence="3">ATCC 51460 / DSM 7334 / H1</strain>
    </source>
</reference>
<dbReference type="Gene3D" id="3.30.420.130">
    <property type="entry name" value="Dinitrogenase iron-molybdenum cofactor biosynthesis domain"/>
    <property type="match status" value="1"/>
</dbReference>
<feature type="domain" description="Dinitrogenase iron-molybdenum cofactor biosynthesis" evidence="1">
    <location>
        <begin position="13"/>
        <end position="106"/>
    </location>
</feature>
<accession>F8EXB5</accession>
<evidence type="ECO:0000313" key="3">
    <source>
        <dbReference type="Proteomes" id="UP000000503"/>
    </source>
</evidence>
<dbReference type="InterPro" id="IPR036105">
    <property type="entry name" value="DiNase_FeMo-co_biosyn_sf"/>
</dbReference>
<proteinExistence type="predicted"/>
<dbReference type="RefSeq" id="WP_013968170.1">
    <property type="nucleotide sequence ID" value="NC_015732.1"/>
</dbReference>
<sequence>MKIAFTAKGTDWDATIDARFGRTDFIVLYDEASGTLTSVDNRDIEGVAHGAGPQTAQKLFDLSPDVLITGNGPGGNAAEVLQRANLKIYVGAANMTVKQAYEAYKKGSLSLLE</sequence>
<gene>
    <name evidence="2" type="ordered locus">Spica_0704</name>
</gene>
<dbReference type="SUPFAM" id="SSF53146">
    <property type="entry name" value="Nitrogenase accessory factor-like"/>
    <property type="match status" value="1"/>
</dbReference>
<dbReference type="Pfam" id="PF02579">
    <property type="entry name" value="Nitro_FeMo-Co"/>
    <property type="match status" value="1"/>
</dbReference>
<protein>
    <submittedName>
        <fullName evidence="2">Dinitrogenase iron-molybdenum cofactor biosynthesis protein</fullName>
    </submittedName>
</protein>
<dbReference type="EMBL" id="CP002868">
    <property type="protein sequence ID" value="AEJ18858.1"/>
    <property type="molecule type" value="Genomic_DNA"/>
</dbReference>